<comment type="caution">
    <text evidence="2">The sequence shown here is derived from an EMBL/GenBank/DDBJ whole genome shotgun (WGS) entry which is preliminary data.</text>
</comment>
<keyword evidence="1" id="KW-0812">Transmembrane</keyword>
<sequence length="258" mass="28468">MCKAHGVTPWQAGFAAAATALVLYWRIRRWRPQIAPAEQSPSVPILYVAGSMLKECAADVGKEGARSGCPSDQVVDFESQVRMESHLLEEAAFTVRLVLKTGAYLACEHIHVAEKQLKTIADKLEELAELACPRNIFWRYGRSQPMAGLLDLPLLRLGASELVMVPVTSNYEKEPGELAIGRFLVSGTDAKMSRYLESSSGILDAVQRARLLLRLEWMFFSIWDLPLTWGDEADNVPLGTGTNPHNASAFHVASKSKD</sequence>
<accession>A0A813L6E5</accession>
<reference evidence="2" key="1">
    <citation type="submission" date="2021-02" db="EMBL/GenBank/DDBJ databases">
        <authorList>
            <person name="Dougan E. K."/>
            <person name="Rhodes N."/>
            <person name="Thang M."/>
            <person name="Chan C."/>
        </authorList>
    </citation>
    <scope>NUCLEOTIDE SEQUENCE</scope>
</reference>
<gene>
    <name evidence="2" type="ORF">PGLA2088_LOCUS42005</name>
</gene>
<dbReference type="EMBL" id="CAJNNW010034093">
    <property type="protein sequence ID" value="CAE8721565.1"/>
    <property type="molecule type" value="Genomic_DNA"/>
</dbReference>
<keyword evidence="1" id="KW-1133">Transmembrane helix</keyword>
<protein>
    <submittedName>
        <fullName evidence="2">Uncharacterized protein</fullName>
    </submittedName>
</protein>
<name>A0A813L6E5_POLGL</name>
<keyword evidence="1" id="KW-0472">Membrane</keyword>
<organism evidence="2 3">
    <name type="scientific">Polarella glacialis</name>
    <name type="common">Dinoflagellate</name>
    <dbReference type="NCBI Taxonomy" id="89957"/>
    <lineage>
        <taxon>Eukaryota</taxon>
        <taxon>Sar</taxon>
        <taxon>Alveolata</taxon>
        <taxon>Dinophyceae</taxon>
        <taxon>Suessiales</taxon>
        <taxon>Suessiaceae</taxon>
        <taxon>Polarella</taxon>
    </lineage>
</organism>
<evidence type="ECO:0000313" key="3">
    <source>
        <dbReference type="Proteomes" id="UP000626109"/>
    </source>
</evidence>
<evidence type="ECO:0000313" key="2">
    <source>
        <dbReference type="EMBL" id="CAE8721565.1"/>
    </source>
</evidence>
<proteinExistence type="predicted"/>
<dbReference type="AlphaFoldDB" id="A0A813L6E5"/>
<dbReference type="Proteomes" id="UP000626109">
    <property type="component" value="Unassembled WGS sequence"/>
</dbReference>
<evidence type="ECO:0000256" key="1">
    <source>
        <dbReference type="SAM" id="Phobius"/>
    </source>
</evidence>
<feature type="transmembrane region" description="Helical" evidence="1">
    <location>
        <begin position="6"/>
        <end position="25"/>
    </location>
</feature>